<dbReference type="EMBL" id="AP019389">
    <property type="protein sequence ID" value="BBI21190.1"/>
    <property type="molecule type" value="Genomic_DNA"/>
</dbReference>
<evidence type="ECO:0008006" key="3">
    <source>
        <dbReference type="Google" id="ProtNLM"/>
    </source>
</evidence>
<evidence type="ECO:0000313" key="2">
    <source>
        <dbReference type="Proteomes" id="UP000290057"/>
    </source>
</evidence>
<protein>
    <recommendedName>
        <fullName evidence="3">Pentapeptide repeat-containing protein</fullName>
    </recommendedName>
</protein>
<accession>A0A3T1CJR9</accession>
<dbReference type="Proteomes" id="UP000290057">
    <property type="component" value="Chromosome"/>
</dbReference>
<evidence type="ECO:0000313" key="1">
    <source>
        <dbReference type="EMBL" id="BBI21190.1"/>
    </source>
</evidence>
<sequence length="173" mass="18737">MAAPLENRSDCTRCAALCCIAYPSQDMPGFAAAKDAGEPCPKLANDGRCTIYADRADQGFAGCIRFECFGAGQHIVQHLFEGKDWRSEPALMGAMIESFLAMRPVSDLAFLVSRALAALPDDATVARLHALDSELAEIASTRETLRDTARIGEVQRNIRAVFATLDPETLRTS</sequence>
<keyword evidence="2" id="KW-1185">Reference proteome</keyword>
<organism evidence="1 2">
    <name type="scientific">Qipengyuania flava</name>
    <dbReference type="NCBI Taxonomy" id="192812"/>
    <lineage>
        <taxon>Bacteria</taxon>
        <taxon>Pseudomonadati</taxon>
        <taxon>Pseudomonadota</taxon>
        <taxon>Alphaproteobacteria</taxon>
        <taxon>Sphingomonadales</taxon>
        <taxon>Erythrobacteraceae</taxon>
        <taxon>Qipengyuania</taxon>
    </lineage>
</organism>
<name>A0A3T1CJR9_9SPHN</name>
<reference evidence="1 2" key="1">
    <citation type="submission" date="2019-01" db="EMBL/GenBank/DDBJ databases">
        <title>Complete genome sequence of Erythrobacter flavus KJ5.</title>
        <authorList>
            <person name="Kanesaki Y."/>
            <person name="Brotosudarmo T."/>
            <person name="Moriuchi R."/>
            <person name="Awai K."/>
        </authorList>
    </citation>
    <scope>NUCLEOTIDE SEQUENCE [LARGE SCALE GENOMIC DNA]</scope>
    <source>
        <strain evidence="1 2">KJ5</strain>
    </source>
</reference>
<proteinExistence type="predicted"/>
<gene>
    <name evidence="1" type="ORF">EKJ_20370</name>
</gene>
<dbReference type="RefSeq" id="WP_130586778.1">
    <property type="nucleotide sequence ID" value="NZ_AP019389.1"/>
</dbReference>
<dbReference type="AlphaFoldDB" id="A0A3T1CJR9"/>